<evidence type="ECO:0000256" key="5">
    <source>
        <dbReference type="ARBA" id="ARBA00022989"/>
    </source>
</evidence>
<comment type="subcellular location">
    <subcellularLocation>
        <location evidence="1 7">Cell membrane</location>
        <topology evidence="1 7">Multi-pass membrane protein</topology>
    </subcellularLocation>
</comment>
<evidence type="ECO:0000256" key="4">
    <source>
        <dbReference type="ARBA" id="ARBA00022692"/>
    </source>
</evidence>
<keyword evidence="6 7" id="KW-0472">Membrane</keyword>
<dbReference type="Pfam" id="PF00528">
    <property type="entry name" value="BPD_transp_1"/>
    <property type="match status" value="1"/>
</dbReference>
<evidence type="ECO:0000256" key="3">
    <source>
        <dbReference type="ARBA" id="ARBA00022475"/>
    </source>
</evidence>
<evidence type="ECO:0000256" key="7">
    <source>
        <dbReference type="RuleBase" id="RU363032"/>
    </source>
</evidence>
<evidence type="ECO:0000256" key="1">
    <source>
        <dbReference type="ARBA" id="ARBA00004651"/>
    </source>
</evidence>
<dbReference type="SUPFAM" id="SSF161098">
    <property type="entry name" value="MetI-like"/>
    <property type="match status" value="1"/>
</dbReference>
<dbReference type="GO" id="GO:0055085">
    <property type="term" value="P:transmembrane transport"/>
    <property type="evidence" value="ECO:0007669"/>
    <property type="project" value="InterPro"/>
</dbReference>
<dbReference type="RefSeq" id="WP_119886806.1">
    <property type="nucleotide sequence ID" value="NZ_CP067169.1"/>
</dbReference>
<protein>
    <submittedName>
        <fullName evidence="9">ABC transporter permease</fullName>
    </submittedName>
</protein>
<feature type="transmembrane region" description="Helical" evidence="7">
    <location>
        <begin position="233"/>
        <end position="254"/>
    </location>
</feature>
<keyword evidence="3" id="KW-1003">Cell membrane</keyword>
<dbReference type="PANTHER" id="PTHR43386">
    <property type="entry name" value="OLIGOPEPTIDE TRANSPORT SYSTEM PERMEASE PROTEIN APPC"/>
    <property type="match status" value="1"/>
</dbReference>
<dbReference type="InterPro" id="IPR050366">
    <property type="entry name" value="BP-dependent_transpt_permease"/>
</dbReference>
<dbReference type="InterPro" id="IPR000515">
    <property type="entry name" value="MetI-like"/>
</dbReference>
<evidence type="ECO:0000313" key="10">
    <source>
        <dbReference type="Proteomes" id="UP000285530"/>
    </source>
</evidence>
<evidence type="ECO:0000259" key="8">
    <source>
        <dbReference type="PROSITE" id="PS50928"/>
    </source>
</evidence>
<dbReference type="InterPro" id="IPR035906">
    <property type="entry name" value="MetI-like_sf"/>
</dbReference>
<dbReference type="PROSITE" id="PS50928">
    <property type="entry name" value="ABC_TM1"/>
    <property type="match status" value="1"/>
</dbReference>
<proteinExistence type="inferred from homology"/>
<feature type="domain" description="ABC transmembrane type-1" evidence="8">
    <location>
        <begin position="65"/>
        <end position="254"/>
    </location>
</feature>
<dbReference type="AlphaFoldDB" id="A0A418ZUB7"/>
<evidence type="ECO:0000313" key="9">
    <source>
        <dbReference type="EMBL" id="RJL01496.1"/>
    </source>
</evidence>
<gene>
    <name evidence="9" type="ORF">D3P06_12150</name>
</gene>
<dbReference type="Gene3D" id="1.10.3720.10">
    <property type="entry name" value="MetI-like"/>
    <property type="match status" value="1"/>
</dbReference>
<dbReference type="Proteomes" id="UP000285530">
    <property type="component" value="Unassembled WGS sequence"/>
</dbReference>
<keyword evidence="5 7" id="KW-1133">Transmembrane helix</keyword>
<evidence type="ECO:0000256" key="2">
    <source>
        <dbReference type="ARBA" id="ARBA00022448"/>
    </source>
</evidence>
<dbReference type="OrthoDB" id="9783218at2"/>
<dbReference type="CDD" id="cd06261">
    <property type="entry name" value="TM_PBP2"/>
    <property type="match status" value="1"/>
</dbReference>
<reference evidence="9 10" key="1">
    <citation type="submission" date="2018-09" db="EMBL/GenBank/DDBJ databases">
        <title>Paracoccus onubensis nov. sp. a moderate halophilic bacterium isolated from Gruta de las Maravillas (Aracena, Spain).</title>
        <authorList>
            <person name="Jurado V."/>
            <person name="Gutierrez-Patricio S."/>
            <person name="Gonzalez-Pimentel J.L."/>
            <person name="Laiz L."/>
            <person name="Saiz-Jimenez C."/>
        </authorList>
    </citation>
    <scope>NUCLEOTIDE SEQUENCE [LARGE SCALE GENOMIC DNA]</scope>
    <source>
        <strain evidence="9 10">DSM 19484</strain>
    </source>
</reference>
<keyword evidence="10" id="KW-1185">Reference proteome</keyword>
<feature type="transmembrane region" description="Helical" evidence="7">
    <location>
        <begin position="177"/>
        <end position="198"/>
    </location>
</feature>
<sequence>MTPRLALTSAVAAAVLLALPLAALMLGDLGIRADFGARNLGPGPSHPLGTDPMGRDLAARVVHGLVLSLQIGLIAGALSTALAVAVAVTSSLGRAADAVMGFLTDVMLALPHLMLLILISFALGGGTGAVITAIALSHWPRLARLLRAEIRQLQAAPYVEASRAFGRSRLFIARHHLLPHLVPQALTGFVLMFPHAILHEAGLTFLGFGLDPTQPAIGVMLSEAMRHLGAGRWWLAVGPGAALVLMVLCLERLADAIHRRTNPREGRIWA</sequence>
<dbReference type="GO" id="GO:0005886">
    <property type="term" value="C:plasma membrane"/>
    <property type="evidence" value="ECO:0007669"/>
    <property type="project" value="UniProtKB-SubCell"/>
</dbReference>
<name>A0A418ZUB7_9RHOB</name>
<accession>A0A418ZUB7</accession>
<organism evidence="9 10">
    <name type="scientific">Paracoccus aestuarii</name>
    <dbReference type="NCBI Taxonomy" id="453842"/>
    <lineage>
        <taxon>Bacteria</taxon>
        <taxon>Pseudomonadati</taxon>
        <taxon>Pseudomonadota</taxon>
        <taxon>Alphaproteobacteria</taxon>
        <taxon>Rhodobacterales</taxon>
        <taxon>Paracoccaceae</taxon>
        <taxon>Paracoccus</taxon>
    </lineage>
</organism>
<feature type="transmembrane region" description="Helical" evidence="7">
    <location>
        <begin position="115"/>
        <end position="137"/>
    </location>
</feature>
<comment type="similarity">
    <text evidence="7">Belongs to the binding-protein-dependent transport system permease family.</text>
</comment>
<keyword evidence="2 7" id="KW-0813">Transport</keyword>
<comment type="caution">
    <text evidence="9">The sequence shown here is derived from an EMBL/GenBank/DDBJ whole genome shotgun (WGS) entry which is preliminary data.</text>
</comment>
<dbReference type="PANTHER" id="PTHR43386:SF23">
    <property type="entry name" value="ABC TRANSPORTER"/>
    <property type="match status" value="1"/>
</dbReference>
<evidence type="ECO:0000256" key="6">
    <source>
        <dbReference type="ARBA" id="ARBA00023136"/>
    </source>
</evidence>
<dbReference type="EMBL" id="QZEV01000065">
    <property type="protein sequence ID" value="RJL01496.1"/>
    <property type="molecule type" value="Genomic_DNA"/>
</dbReference>
<keyword evidence="4 7" id="KW-0812">Transmembrane</keyword>